<protein>
    <submittedName>
        <fullName evidence="1">Uncharacterized protein</fullName>
    </submittedName>
</protein>
<dbReference type="Proteomes" id="UP000282574">
    <property type="component" value="Unassembled WGS sequence"/>
</dbReference>
<comment type="caution">
    <text evidence="1">The sequence shown here is derived from an EMBL/GenBank/DDBJ whole genome shotgun (WGS) entry which is preliminary data.</text>
</comment>
<dbReference type="EMBL" id="RSCK01000138">
    <property type="protein sequence ID" value="RUT00725.1"/>
    <property type="molecule type" value="Genomic_DNA"/>
</dbReference>
<name>A0AB37U9Q1_9CYAN</name>
<reference evidence="1 2" key="1">
    <citation type="journal article" date="2019" name="Genome Biol. Evol.">
        <title>Day and night: Metabolic profiles and evolutionary relationships of six axenic non-marine cyanobacteria.</title>
        <authorList>
            <person name="Will S.E."/>
            <person name="Henke P."/>
            <person name="Boedeker C."/>
            <person name="Huang S."/>
            <person name="Brinkmann H."/>
            <person name="Rohde M."/>
            <person name="Jarek M."/>
            <person name="Friedl T."/>
            <person name="Seufert S."/>
            <person name="Schumacher M."/>
            <person name="Overmann J."/>
            <person name="Neumann-Schaal M."/>
            <person name="Petersen J."/>
        </authorList>
    </citation>
    <scope>NUCLEOTIDE SEQUENCE [LARGE SCALE GENOMIC DNA]</scope>
    <source>
        <strain evidence="1 2">SAG 39.79</strain>
    </source>
</reference>
<evidence type="ECO:0000313" key="2">
    <source>
        <dbReference type="Proteomes" id="UP000282574"/>
    </source>
</evidence>
<proteinExistence type="predicted"/>
<keyword evidence="2" id="KW-1185">Reference proteome</keyword>
<dbReference type="AlphaFoldDB" id="A0AB37U9Q1"/>
<organism evidence="1 2">
    <name type="scientific">Chroococcidiopsis cubana SAG 39.79</name>
    <dbReference type="NCBI Taxonomy" id="388085"/>
    <lineage>
        <taxon>Bacteria</taxon>
        <taxon>Bacillati</taxon>
        <taxon>Cyanobacteriota</taxon>
        <taxon>Cyanophyceae</taxon>
        <taxon>Chroococcidiopsidales</taxon>
        <taxon>Chroococcidiopsidaceae</taxon>
        <taxon>Chroococcidiopsis</taxon>
    </lineage>
</organism>
<gene>
    <name evidence="1" type="ORF">DSM107010_66990</name>
</gene>
<evidence type="ECO:0000313" key="1">
    <source>
        <dbReference type="EMBL" id="RUT00725.1"/>
    </source>
</evidence>
<accession>A0AB37U9Q1</accession>
<sequence length="105" mass="11366">MTNRWSQLHEEIEAHTQHLATLTQAAAPTLGETFGIGTDTAAQMLITFGENAERVHSEAAFALDEWGLSDSSLVGQNAAPPLKPRRQPLLQCCFVSRRHGANAVA</sequence>